<evidence type="ECO:0000313" key="2">
    <source>
        <dbReference type="EMBL" id="KAK9303763.1"/>
    </source>
</evidence>
<feature type="region of interest" description="Disordered" evidence="1">
    <location>
        <begin position="1"/>
        <end position="59"/>
    </location>
</feature>
<organism evidence="2 3">
    <name type="scientific">Tetragonisca angustula</name>
    <dbReference type="NCBI Taxonomy" id="166442"/>
    <lineage>
        <taxon>Eukaryota</taxon>
        <taxon>Metazoa</taxon>
        <taxon>Ecdysozoa</taxon>
        <taxon>Arthropoda</taxon>
        <taxon>Hexapoda</taxon>
        <taxon>Insecta</taxon>
        <taxon>Pterygota</taxon>
        <taxon>Neoptera</taxon>
        <taxon>Endopterygota</taxon>
        <taxon>Hymenoptera</taxon>
        <taxon>Apocrita</taxon>
        <taxon>Aculeata</taxon>
        <taxon>Apoidea</taxon>
        <taxon>Anthophila</taxon>
        <taxon>Apidae</taxon>
        <taxon>Tetragonisca</taxon>
    </lineage>
</organism>
<dbReference type="Proteomes" id="UP001432146">
    <property type="component" value="Unassembled WGS sequence"/>
</dbReference>
<evidence type="ECO:0000313" key="3">
    <source>
        <dbReference type="Proteomes" id="UP001432146"/>
    </source>
</evidence>
<sequence length="287" mass="32537">MNSLKMKRSPLSTPSGSKEKQSYNWRSHDYKNRTGYNRDKSDGYQCHTPKISPSQKHLGNDFIPLNISTPLPEHKRFSNNWNGYGGRSHRNSGSGGFNHYRNQYHSSPKSNFNNSYSPYKLSGKQFYGQKRVQRRDTRKQIDISSYVDMKSFLEDPWAELTKKLNGSKETCENESSELEQSFSSQVDVDSDSNVECKSVSNVDDSYSSSKSRNESFVDMKLRLDDTDVSNKSQTESSVDLKIDNIRCSQESEDDGVCNNSSSMSEGIESESNINDCALETNVVQALI</sequence>
<protein>
    <submittedName>
        <fullName evidence="2">Uncharacterized protein</fullName>
    </submittedName>
</protein>
<keyword evidence="3" id="KW-1185">Reference proteome</keyword>
<evidence type="ECO:0000256" key="1">
    <source>
        <dbReference type="SAM" id="MobiDB-lite"/>
    </source>
</evidence>
<reference evidence="2 3" key="1">
    <citation type="submission" date="2024-05" db="EMBL/GenBank/DDBJ databases">
        <title>The nuclear and mitochondrial genome assemblies of Tetragonisca angustula (Apidae: Meliponini), a tiny yet remarkable pollinator in the Neotropics.</title>
        <authorList>
            <person name="Ferrari R."/>
            <person name="Ricardo P.C."/>
            <person name="Dias F.C."/>
            <person name="Araujo N.S."/>
            <person name="Soares D.O."/>
            <person name="Zhou Q.-S."/>
            <person name="Zhu C.-D."/>
            <person name="Coutinho L."/>
            <person name="Airas M.C."/>
            <person name="Batista T.M."/>
        </authorList>
    </citation>
    <scope>NUCLEOTIDE SEQUENCE [LARGE SCALE GENOMIC DNA]</scope>
    <source>
        <strain evidence="2">ASF017062</strain>
        <tissue evidence="2">Abdomen</tissue>
    </source>
</reference>
<dbReference type="EMBL" id="JAWNGG020000072">
    <property type="protein sequence ID" value="KAK9303763.1"/>
    <property type="molecule type" value="Genomic_DNA"/>
</dbReference>
<dbReference type="InterPro" id="IPR028265">
    <property type="entry name" value="TTDN1/SICKLE"/>
</dbReference>
<dbReference type="Pfam" id="PF15502">
    <property type="entry name" value="MPLKIP"/>
    <property type="match status" value="1"/>
</dbReference>
<feature type="compositionally biased region" description="Basic and acidic residues" evidence="1">
    <location>
        <begin position="17"/>
        <end position="42"/>
    </location>
</feature>
<proteinExistence type="predicted"/>
<accession>A0AAW1A4J4</accession>
<comment type="caution">
    <text evidence="2">The sequence shown here is derived from an EMBL/GenBank/DDBJ whole genome shotgun (WGS) entry which is preliminary data.</text>
</comment>
<name>A0AAW1A4J4_9HYME</name>
<gene>
    <name evidence="2" type="ORF">QLX08_004640</name>
</gene>
<dbReference type="AlphaFoldDB" id="A0AAW1A4J4"/>